<name>A0A0A1V799_9HYPO</name>
<organism evidence="3 4">
    <name type="scientific">Metarhizium robertsii</name>
    <dbReference type="NCBI Taxonomy" id="568076"/>
    <lineage>
        <taxon>Eukaryota</taxon>
        <taxon>Fungi</taxon>
        <taxon>Dikarya</taxon>
        <taxon>Ascomycota</taxon>
        <taxon>Pezizomycotina</taxon>
        <taxon>Sordariomycetes</taxon>
        <taxon>Hypocreomycetidae</taxon>
        <taxon>Hypocreales</taxon>
        <taxon>Clavicipitaceae</taxon>
        <taxon>Metarhizium</taxon>
    </lineage>
</organism>
<comment type="caution">
    <text evidence="3">The sequence shown here is derived from an EMBL/GenBank/DDBJ whole genome shotgun (WGS) entry which is preliminary data.</text>
</comment>
<dbReference type="Proteomes" id="UP000030151">
    <property type="component" value="Unassembled WGS sequence"/>
</dbReference>
<keyword evidence="1" id="KW-0812">Transmembrane</keyword>
<feature type="transmembrane region" description="Helical" evidence="1">
    <location>
        <begin position="190"/>
        <end position="208"/>
    </location>
</feature>
<accession>A0A0A1V799</accession>
<feature type="transmembrane region" description="Helical" evidence="1">
    <location>
        <begin position="150"/>
        <end position="169"/>
    </location>
</feature>
<dbReference type="AlphaFoldDB" id="A0A0A1V799"/>
<feature type="transmembrane region" description="Helical" evidence="1">
    <location>
        <begin position="108"/>
        <end position="130"/>
    </location>
</feature>
<gene>
    <name evidence="3" type="ORF">X797_000153</name>
</gene>
<sequence length="224" mass="25651">MAAPTPADQGLQDRILSHMNTSHTRELTHYLRHYCGLTRSQARGASLRDVTLQGMRIRAGGADYVVHFKPALQSWNDVRPRVIEMDAIARKSLGISDIYMTAYRAPRFADALVMASVAFYFLSFLALPWIVPGSSIWSILTAYFPGGPEMFRWSVKLIFYPVLAIHLIEPMVLDATRLQKHGVDRWSGQWWMWVVSCFFEGLMVFKRFDSVIAEKRAQKEAKKH</sequence>
<evidence type="ECO:0000256" key="1">
    <source>
        <dbReference type="SAM" id="Phobius"/>
    </source>
</evidence>
<dbReference type="EMBL" id="JELW01000001">
    <property type="protein sequence ID" value="EXV05438.1"/>
    <property type="molecule type" value="Genomic_DNA"/>
</dbReference>
<dbReference type="SUPFAM" id="SSF50475">
    <property type="entry name" value="FMN-binding split barrel"/>
    <property type="match status" value="1"/>
</dbReference>
<keyword evidence="1" id="KW-0472">Membrane</keyword>
<dbReference type="eggNOG" id="ENOG502RZUI">
    <property type="taxonomic scope" value="Eukaryota"/>
</dbReference>
<dbReference type="HOGENOM" id="CLU_081019_0_0_1"/>
<dbReference type="Gene3D" id="3.20.180.10">
    <property type="entry name" value="PNP-oxidase-like"/>
    <property type="match status" value="1"/>
</dbReference>
<feature type="domain" description="DUF2470" evidence="2">
    <location>
        <begin position="13"/>
        <end position="85"/>
    </location>
</feature>
<reference evidence="3 4" key="1">
    <citation type="submission" date="2014-02" db="EMBL/GenBank/DDBJ databases">
        <title>The genome sequence of the entomopathogenic fungus Metarhizium robertsii ARSEF 2575.</title>
        <authorList>
            <person name="Giuliano Garisto Donzelli B."/>
            <person name="Roe B.A."/>
            <person name="Macmil S.L."/>
            <person name="Krasnoff S.B."/>
            <person name="Gibson D.M."/>
        </authorList>
    </citation>
    <scope>NUCLEOTIDE SEQUENCE [LARGE SCALE GENOMIC DNA]</scope>
    <source>
        <strain evidence="3 4">ARSEF 2575</strain>
    </source>
</reference>
<dbReference type="OrthoDB" id="5553410at2759"/>
<dbReference type="InterPro" id="IPR019595">
    <property type="entry name" value="DUF2470"/>
</dbReference>
<dbReference type="PANTHER" id="PTHR37783:SF1">
    <property type="entry name" value="MEMBRANE PROTEIN, PUTATIVE (AFU_ORTHOLOGUE AFUA_1G04315)-RELATED"/>
    <property type="match status" value="1"/>
</dbReference>
<protein>
    <submittedName>
        <fullName evidence="3">DUF2470 domain protein</fullName>
    </submittedName>
</protein>
<evidence type="ECO:0000259" key="2">
    <source>
        <dbReference type="Pfam" id="PF10615"/>
    </source>
</evidence>
<evidence type="ECO:0000313" key="3">
    <source>
        <dbReference type="EMBL" id="EXV05438.1"/>
    </source>
</evidence>
<dbReference type="PANTHER" id="PTHR37783">
    <property type="entry name" value="MEMBRANE PROTEIN, PUTATIVE (AFU_ORTHOLOGUE AFUA_1G04315)-RELATED"/>
    <property type="match status" value="1"/>
</dbReference>
<evidence type="ECO:0000313" key="4">
    <source>
        <dbReference type="Proteomes" id="UP000030151"/>
    </source>
</evidence>
<keyword evidence="1" id="KW-1133">Transmembrane helix</keyword>
<dbReference type="Pfam" id="PF10615">
    <property type="entry name" value="DUF2470"/>
    <property type="match status" value="1"/>
</dbReference>
<proteinExistence type="predicted"/>
<dbReference type="InterPro" id="IPR037119">
    <property type="entry name" value="Haem_oxidase_HugZ-like_sf"/>
</dbReference>